<gene>
    <name evidence="2" type="ORF">STAS_06995</name>
</gene>
<comment type="caution">
    <text evidence="2">The sequence shown here is derived from an EMBL/GenBank/DDBJ whole genome shotgun (WGS) entry which is preliminary data.</text>
</comment>
<reference evidence="3" key="1">
    <citation type="journal article" date="2019" name="Curr. Biol.">
        <title>Genome Sequence of Striga asiatica Provides Insight into the Evolution of Plant Parasitism.</title>
        <authorList>
            <person name="Yoshida S."/>
            <person name="Kim S."/>
            <person name="Wafula E.K."/>
            <person name="Tanskanen J."/>
            <person name="Kim Y.M."/>
            <person name="Honaas L."/>
            <person name="Yang Z."/>
            <person name="Spallek T."/>
            <person name="Conn C.E."/>
            <person name="Ichihashi Y."/>
            <person name="Cheong K."/>
            <person name="Cui S."/>
            <person name="Der J.P."/>
            <person name="Gundlach H."/>
            <person name="Jiao Y."/>
            <person name="Hori C."/>
            <person name="Ishida J.K."/>
            <person name="Kasahara H."/>
            <person name="Kiba T."/>
            <person name="Kim M.S."/>
            <person name="Koo N."/>
            <person name="Laohavisit A."/>
            <person name="Lee Y.H."/>
            <person name="Lumba S."/>
            <person name="McCourt P."/>
            <person name="Mortimer J.C."/>
            <person name="Mutuku J.M."/>
            <person name="Nomura T."/>
            <person name="Sasaki-Sekimoto Y."/>
            <person name="Seto Y."/>
            <person name="Wang Y."/>
            <person name="Wakatake T."/>
            <person name="Sakakibara H."/>
            <person name="Demura T."/>
            <person name="Yamaguchi S."/>
            <person name="Yoneyama K."/>
            <person name="Manabe R.I."/>
            <person name="Nelson D.C."/>
            <person name="Schulman A.H."/>
            <person name="Timko M.P."/>
            <person name="dePamphilis C.W."/>
            <person name="Choi D."/>
            <person name="Shirasu K."/>
        </authorList>
    </citation>
    <scope>NUCLEOTIDE SEQUENCE [LARGE SCALE GENOMIC DNA]</scope>
    <source>
        <strain evidence="3">cv. UVA1</strain>
    </source>
</reference>
<evidence type="ECO:0000313" key="3">
    <source>
        <dbReference type="Proteomes" id="UP000325081"/>
    </source>
</evidence>
<accession>A0A5A7PFH5</accession>
<dbReference type="AlphaFoldDB" id="A0A5A7PFH5"/>
<feature type="compositionally biased region" description="Polar residues" evidence="1">
    <location>
        <begin position="7"/>
        <end position="22"/>
    </location>
</feature>
<feature type="region of interest" description="Disordered" evidence="1">
    <location>
        <begin position="1"/>
        <end position="34"/>
    </location>
</feature>
<feature type="compositionally biased region" description="Polar residues" evidence="1">
    <location>
        <begin position="95"/>
        <end position="104"/>
    </location>
</feature>
<organism evidence="2 3">
    <name type="scientific">Striga asiatica</name>
    <name type="common">Asiatic witchweed</name>
    <name type="synonym">Buchnera asiatica</name>
    <dbReference type="NCBI Taxonomy" id="4170"/>
    <lineage>
        <taxon>Eukaryota</taxon>
        <taxon>Viridiplantae</taxon>
        <taxon>Streptophyta</taxon>
        <taxon>Embryophyta</taxon>
        <taxon>Tracheophyta</taxon>
        <taxon>Spermatophyta</taxon>
        <taxon>Magnoliopsida</taxon>
        <taxon>eudicotyledons</taxon>
        <taxon>Gunneridae</taxon>
        <taxon>Pentapetalae</taxon>
        <taxon>asterids</taxon>
        <taxon>lamiids</taxon>
        <taxon>Lamiales</taxon>
        <taxon>Orobanchaceae</taxon>
        <taxon>Buchnereae</taxon>
        <taxon>Striga</taxon>
    </lineage>
</organism>
<evidence type="ECO:0000256" key="1">
    <source>
        <dbReference type="SAM" id="MobiDB-lite"/>
    </source>
</evidence>
<dbReference type="EMBL" id="BKCP01004406">
    <property type="protein sequence ID" value="GER31017.1"/>
    <property type="molecule type" value="Genomic_DNA"/>
</dbReference>
<keyword evidence="3" id="KW-1185">Reference proteome</keyword>
<feature type="region of interest" description="Disordered" evidence="1">
    <location>
        <begin position="80"/>
        <end position="113"/>
    </location>
</feature>
<proteinExistence type="predicted"/>
<evidence type="ECO:0000313" key="2">
    <source>
        <dbReference type="EMBL" id="GER31017.1"/>
    </source>
</evidence>
<name>A0A5A7PFH5_STRAF</name>
<protein>
    <submittedName>
        <fullName evidence="2">Myosin heavy chain-related</fullName>
    </submittedName>
</protein>
<sequence>MSRHGSESQPQQDKNLRVTNISEHVGESPPPTRDQQLLLALVPSPSYLPIITQSETNEMDTGEDSSQLQDNKIETFMVESQKRKGWKRKSKEINGESSTPTLPISNPDDIITRGRKRNAATIQFINS</sequence>
<dbReference type="Proteomes" id="UP000325081">
    <property type="component" value="Unassembled WGS sequence"/>
</dbReference>